<dbReference type="EC" id="3.1.2.21" evidence="10"/>
<dbReference type="InterPro" id="IPR045023">
    <property type="entry name" value="FATA/B"/>
</dbReference>
<keyword evidence="6" id="KW-0443">Lipid metabolism</keyword>
<organism evidence="10 11">
    <name type="scientific">Companilactobacillus kimchii</name>
    <dbReference type="NCBI Taxonomy" id="2801452"/>
    <lineage>
        <taxon>Bacteria</taxon>
        <taxon>Bacillati</taxon>
        <taxon>Bacillota</taxon>
        <taxon>Bacilli</taxon>
        <taxon>Lactobacillales</taxon>
        <taxon>Lactobacillaceae</taxon>
        <taxon>Companilactobacillus</taxon>
    </lineage>
</organism>
<dbReference type="Gene3D" id="3.10.129.10">
    <property type="entry name" value="Hotdog Thioesterase"/>
    <property type="match status" value="1"/>
</dbReference>
<evidence type="ECO:0000256" key="2">
    <source>
        <dbReference type="ARBA" id="ARBA00022516"/>
    </source>
</evidence>
<comment type="caution">
    <text evidence="10">The sequence shown here is derived from an EMBL/GenBank/DDBJ whole genome shotgun (WGS) entry which is preliminary data.</text>
</comment>
<dbReference type="Pfam" id="PF01643">
    <property type="entry name" value="Acyl-ACP_TE"/>
    <property type="match status" value="1"/>
</dbReference>
<dbReference type="InterPro" id="IPR002864">
    <property type="entry name" value="Acyl-ACP_thioesterase_NHD"/>
</dbReference>
<dbReference type="GO" id="GO:0016297">
    <property type="term" value="F:fatty acyl-[ACP] hydrolase activity"/>
    <property type="evidence" value="ECO:0007669"/>
    <property type="project" value="UniProtKB-EC"/>
</dbReference>
<keyword evidence="5" id="KW-0809">Transit peptide</keyword>
<evidence type="ECO:0000313" key="10">
    <source>
        <dbReference type="EMBL" id="OWF34009.1"/>
    </source>
</evidence>
<proteinExistence type="inferred from homology"/>
<evidence type="ECO:0000256" key="6">
    <source>
        <dbReference type="ARBA" id="ARBA00023098"/>
    </source>
</evidence>
<evidence type="ECO:0000256" key="1">
    <source>
        <dbReference type="ARBA" id="ARBA00006500"/>
    </source>
</evidence>
<gene>
    <name evidence="10" type="ORF">LKACC12383_00619</name>
</gene>
<dbReference type="SUPFAM" id="SSF54637">
    <property type="entry name" value="Thioesterase/thiol ester dehydrase-isomerase"/>
    <property type="match status" value="2"/>
</dbReference>
<dbReference type="PANTHER" id="PTHR31727">
    <property type="entry name" value="OLEOYL-ACYL CARRIER PROTEIN THIOESTERASE 1, CHLOROPLASTIC"/>
    <property type="match status" value="1"/>
</dbReference>
<dbReference type="Proteomes" id="UP000196649">
    <property type="component" value="Unassembled WGS sequence"/>
</dbReference>
<keyword evidence="3 10" id="KW-0378">Hydrolase</keyword>
<evidence type="ECO:0000259" key="8">
    <source>
        <dbReference type="Pfam" id="PF01643"/>
    </source>
</evidence>
<comment type="similarity">
    <text evidence="1">Belongs to the acyl-ACP thioesterase family.</text>
</comment>
<dbReference type="Pfam" id="PF20791">
    <property type="entry name" value="Acyl-ACP_TE_C"/>
    <property type="match status" value="1"/>
</dbReference>
<evidence type="ECO:0000256" key="4">
    <source>
        <dbReference type="ARBA" id="ARBA00022832"/>
    </source>
</evidence>
<dbReference type="CDD" id="cd00586">
    <property type="entry name" value="4HBT"/>
    <property type="match status" value="1"/>
</dbReference>
<feature type="domain" description="Acyl-ACP thioesterase N-terminal hotdog" evidence="8">
    <location>
        <begin position="5"/>
        <end position="128"/>
    </location>
</feature>
<sequence length="247" mass="28980">MTQKETYSMEVEVPYYFVNFTGDIRLSALIDIMLLTSEKQLHQADADSTEMVVNNGLGWVVVQYHMDIKQMPRLGQKLKVTTQATSYNKYFFYRDFWVEDMDGNVMVKAQSAFVLIDIKERKIVSAADRLENKFGAEEVNRIQRFARLRVPDNYDFKQPQHIGYYNIDVNKHVNNSYYFDWMVDTLDTDYIASHHLKSMDIKYEKELNLESEPLSFAKVDSENHTSTHWIKNGDTLNVIAQLGWEDK</sequence>
<reference evidence="10 11" key="1">
    <citation type="submission" date="2017-03" db="EMBL/GenBank/DDBJ databases">
        <title>Genome sequence of Lactobacillus kimchii KACC 12383.</title>
        <authorList>
            <person name="Chun J."/>
        </authorList>
    </citation>
    <scope>NUCLEOTIDE SEQUENCE [LARGE SCALE GENOMIC DNA]</scope>
    <source>
        <strain evidence="10 11">KACC 12383</strain>
    </source>
</reference>
<dbReference type="InterPro" id="IPR049427">
    <property type="entry name" value="Acyl-ACP_TE_C"/>
</dbReference>
<evidence type="ECO:0000259" key="9">
    <source>
        <dbReference type="Pfam" id="PF20791"/>
    </source>
</evidence>
<evidence type="ECO:0000256" key="5">
    <source>
        <dbReference type="ARBA" id="ARBA00022946"/>
    </source>
</evidence>
<dbReference type="EMBL" id="MXAL01000002">
    <property type="protein sequence ID" value="OWF34009.1"/>
    <property type="molecule type" value="Genomic_DNA"/>
</dbReference>
<keyword evidence="2" id="KW-0444">Lipid biosynthesis</keyword>
<accession>A0A210PBX9</accession>
<keyword evidence="4" id="KW-0276">Fatty acid metabolism</keyword>
<feature type="domain" description="Acyl-ACP thioesterase-like C-terminal" evidence="9">
    <location>
        <begin position="158"/>
        <end position="238"/>
    </location>
</feature>
<keyword evidence="7" id="KW-0275">Fatty acid biosynthesis</keyword>
<protein>
    <submittedName>
        <fullName evidence="10">Dodecanoyl-[acyl-carrier-protein] hydrolase</fullName>
        <ecNumber evidence="10">3.1.2.21</ecNumber>
    </submittedName>
</protein>
<evidence type="ECO:0000256" key="7">
    <source>
        <dbReference type="ARBA" id="ARBA00023160"/>
    </source>
</evidence>
<dbReference type="GO" id="GO:0000036">
    <property type="term" value="F:acyl carrier activity"/>
    <property type="evidence" value="ECO:0007669"/>
    <property type="project" value="TreeGrafter"/>
</dbReference>
<dbReference type="AlphaFoldDB" id="A0A210PBX9"/>
<dbReference type="InterPro" id="IPR029069">
    <property type="entry name" value="HotDog_dom_sf"/>
</dbReference>
<name>A0A210PBX9_9LACO</name>
<evidence type="ECO:0000313" key="11">
    <source>
        <dbReference type="Proteomes" id="UP000196649"/>
    </source>
</evidence>
<dbReference type="PANTHER" id="PTHR31727:SF6">
    <property type="entry name" value="OLEOYL-ACYL CARRIER PROTEIN THIOESTERASE 1, CHLOROPLASTIC"/>
    <property type="match status" value="1"/>
</dbReference>
<evidence type="ECO:0000256" key="3">
    <source>
        <dbReference type="ARBA" id="ARBA00022801"/>
    </source>
</evidence>